<organism evidence="1 2">
    <name type="scientific">Penicillium cf. griseofulvum</name>
    <dbReference type="NCBI Taxonomy" id="2972120"/>
    <lineage>
        <taxon>Eukaryota</taxon>
        <taxon>Fungi</taxon>
        <taxon>Dikarya</taxon>
        <taxon>Ascomycota</taxon>
        <taxon>Pezizomycotina</taxon>
        <taxon>Eurotiomycetes</taxon>
        <taxon>Eurotiomycetidae</taxon>
        <taxon>Eurotiales</taxon>
        <taxon>Aspergillaceae</taxon>
        <taxon>Penicillium</taxon>
    </lineage>
</organism>
<gene>
    <name evidence="1" type="ORF">N7472_006107</name>
</gene>
<keyword evidence="2" id="KW-1185">Reference proteome</keyword>
<dbReference type="AlphaFoldDB" id="A0A9W9JCV9"/>
<dbReference type="Proteomes" id="UP001150879">
    <property type="component" value="Unassembled WGS sequence"/>
</dbReference>
<evidence type="ECO:0000313" key="1">
    <source>
        <dbReference type="EMBL" id="KAJ5193641.1"/>
    </source>
</evidence>
<comment type="caution">
    <text evidence="1">The sequence shown here is derived from an EMBL/GenBank/DDBJ whole genome shotgun (WGS) entry which is preliminary data.</text>
</comment>
<evidence type="ECO:0000313" key="2">
    <source>
        <dbReference type="Proteomes" id="UP001150879"/>
    </source>
</evidence>
<name>A0A9W9JCV9_9EURO</name>
<accession>A0A9W9JCV9</accession>
<sequence length="98" mass="10776">MSITAHTIGGTKDVPEISFDVVGSTGSVYKTVIGKVPRCNCPDVRFQKAQYKHICFDTSCFVYIPITVCSFYTNALSSPILNGRLWDTEGPSIIFAIH</sequence>
<dbReference type="EMBL" id="JAPQKP010000004">
    <property type="protein sequence ID" value="KAJ5193641.1"/>
    <property type="molecule type" value="Genomic_DNA"/>
</dbReference>
<dbReference type="OrthoDB" id="2122982at2759"/>
<proteinExistence type="predicted"/>
<reference evidence="1" key="1">
    <citation type="submission" date="2022-11" db="EMBL/GenBank/DDBJ databases">
        <authorList>
            <person name="Petersen C."/>
        </authorList>
    </citation>
    <scope>NUCLEOTIDE SEQUENCE</scope>
    <source>
        <strain evidence="1">IBT 16849</strain>
    </source>
</reference>
<protein>
    <submittedName>
        <fullName evidence="1">Uncharacterized protein</fullName>
    </submittedName>
</protein>
<reference evidence="1" key="2">
    <citation type="journal article" date="2023" name="IMA Fungus">
        <title>Comparative genomic study of the Penicillium genus elucidates a diverse pangenome and 15 lateral gene transfer events.</title>
        <authorList>
            <person name="Petersen C."/>
            <person name="Sorensen T."/>
            <person name="Nielsen M.R."/>
            <person name="Sondergaard T.E."/>
            <person name="Sorensen J.L."/>
            <person name="Fitzpatrick D.A."/>
            <person name="Frisvad J.C."/>
            <person name="Nielsen K.L."/>
        </authorList>
    </citation>
    <scope>NUCLEOTIDE SEQUENCE</scope>
    <source>
        <strain evidence="1">IBT 16849</strain>
    </source>
</reference>